<gene>
    <name evidence="2" type="ORF">MM415B01989_0002</name>
</gene>
<dbReference type="InterPro" id="IPR053751">
    <property type="entry name" value="Viral_Major_Capsid_sf"/>
</dbReference>
<accession>A0A6H1Z5T4</accession>
<dbReference type="EMBL" id="MT141181">
    <property type="protein sequence ID" value="QJA43253.1"/>
    <property type="molecule type" value="Genomic_DNA"/>
</dbReference>
<feature type="domain" description="Viral coat protein P2 C-terminal" evidence="1">
    <location>
        <begin position="184"/>
        <end position="305"/>
    </location>
</feature>
<evidence type="ECO:0000259" key="1">
    <source>
        <dbReference type="Pfam" id="PF25513"/>
    </source>
</evidence>
<protein>
    <recommendedName>
        <fullName evidence="1">Viral coat protein P2 C-terminal domain-containing protein</fullName>
    </recommendedName>
</protein>
<dbReference type="Pfam" id="PF25513">
    <property type="entry name" value="P2_C"/>
    <property type="match status" value="1"/>
</dbReference>
<dbReference type="AlphaFoldDB" id="A0A6H1Z5T4"/>
<organism evidence="2">
    <name type="scientific">viral metagenome</name>
    <dbReference type="NCBI Taxonomy" id="1070528"/>
    <lineage>
        <taxon>unclassified sequences</taxon>
        <taxon>metagenomes</taxon>
        <taxon>organismal metagenomes</taxon>
    </lineage>
</organism>
<dbReference type="InterPro" id="IPR057915">
    <property type="entry name" value="P2_C"/>
</dbReference>
<name>A0A6H1Z5T4_9ZZZZ</name>
<reference evidence="2" key="1">
    <citation type="submission" date="2020-03" db="EMBL/GenBank/DDBJ databases">
        <title>The deep terrestrial virosphere.</title>
        <authorList>
            <person name="Holmfeldt K."/>
            <person name="Nilsson E."/>
            <person name="Simone D."/>
            <person name="Lopez-Fernandez M."/>
            <person name="Wu X."/>
            <person name="de Brujin I."/>
            <person name="Lundin D."/>
            <person name="Andersson A."/>
            <person name="Bertilsson S."/>
            <person name="Dopson M."/>
        </authorList>
    </citation>
    <scope>NUCLEOTIDE SEQUENCE</scope>
    <source>
        <strain evidence="2">MM415B01989</strain>
    </source>
</reference>
<sequence length="310" mass="34102">MHRYRKPVQRIDWAASAYAPRLLPLGLLRGVSLDMVLTTTNGIAAALTNYDLAKVIDRLTVKLSGQDDIYVMPGYHLNQMNYYDYTQACFSTIDTAAGAGKTQKICLWLPFALVRAAMAKDTLLDARNLDANKRVTSIELGIDFAAAAIGTDVTVTSGYINLNASLYDKVEAGFKTGRHEFSYIKADLSSVGEINVKLPYGGQNEYRRLFIYTFDNAGALSDTQVSQFQLQAGTYSWDKITHDQLKADNNNQFSLTPDTGVYVLDLVTDGRMTERLFASNLTDELLLTVTSAVTNGTIEIVAEKVIGAAF</sequence>
<dbReference type="Gene3D" id="2.60.120.730">
    <property type="match status" value="1"/>
</dbReference>
<evidence type="ECO:0000313" key="2">
    <source>
        <dbReference type="EMBL" id="QJA43253.1"/>
    </source>
</evidence>
<proteinExistence type="predicted"/>